<keyword evidence="4 6" id="KW-0238">DNA-binding</keyword>
<evidence type="ECO:0000259" key="8">
    <source>
        <dbReference type="Pfam" id="PF08281"/>
    </source>
</evidence>
<evidence type="ECO:0000256" key="1">
    <source>
        <dbReference type="ARBA" id="ARBA00010641"/>
    </source>
</evidence>
<keyword evidence="3 6" id="KW-0731">Sigma factor</keyword>
<reference evidence="9 10" key="1">
    <citation type="submission" date="2021-03" db="EMBL/GenBank/DDBJ databases">
        <title>The first data on the complete genome of the tetrodotoxin-producing bacterium.</title>
        <authorList>
            <person name="Melnikova D.I."/>
            <person name="Nijland R."/>
            <person name="Magarlamov T.Y."/>
        </authorList>
    </citation>
    <scope>NUCLEOTIDE SEQUENCE [LARGE SCALE GENOMIC DNA]</scope>
    <source>
        <strain evidence="9 10">1839</strain>
    </source>
</reference>
<keyword evidence="2 6" id="KW-0805">Transcription regulation</keyword>
<accession>A0ABX8FFG0</accession>
<dbReference type="Proteomes" id="UP000679247">
    <property type="component" value="Chromosome"/>
</dbReference>
<evidence type="ECO:0000256" key="6">
    <source>
        <dbReference type="RuleBase" id="RU000716"/>
    </source>
</evidence>
<sequence>MEDKALIRKAKKGDQQSLAVLLHNHYLFLFKYCIKLTMNKHTAEDLTQETMAKAIEKISLYKGEAKFSSWLITIATNVYVDSKRKNSRHQLWRQEQIHQRQMRWQMEYHNEDWNDTMQALGTLSDNMRIPIILKHYYGYSYADIAEMMNKSEGTIKSRVHNGIEAIRKELKADGRESK</sequence>
<dbReference type="Gene3D" id="1.10.1740.10">
    <property type="match status" value="1"/>
</dbReference>
<dbReference type="NCBIfam" id="TIGR02937">
    <property type="entry name" value="sigma70-ECF"/>
    <property type="match status" value="1"/>
</dbReference>
<dbReference type="EMBL" id="CP071709">
    <property type="protein sequence ID" value="QVY62746.1"/>
    <property type="molecule type" value="Genomic_DNA"/>
</dbReference>
<organism evidence="9 10">
    <name type="scientific">Cytobacillus gottheilii</name>
    <dbReference type="NCBI Taxonomy" id="859144"/>
    <lineage>
        <taxon>Bacteria</taxon>
        <taxon>Bacillati</taxon>
        <taxon>Bacillota</taxon>
        <taxon>Bacilli</taxon>
        <taxon>Bacillales</taxon>
        <taxon>Bacillaceae</taxon>
        <taxon>Cytobacillus</taxon>
    </lineage>
</organism>
<evidence type="ECO:0000313" key="10">
    <source>
        <dbReference type="Proteomes" id="UP000679247"/>
    </source>
</evidence>
<evidence type="ECO:0000256" key="3">
    <source>
        <dbReference type="ARBA" id="ARBA00023082"/>
    </source>
</evidence>
<dbReference type="RefSeq" id="WP_214478151.1">
    <property type="nucleotide sequence ID" value="NZ_CANKUS010000005.1"/>
</dbReference>
<dbReference type="PANTHER" id="PTHR43133">
    <property type="entry name" value="RNA POLYMERASE ECF-TYPE SIGMA FACTO"/>
    <property type="match status" value="1"/>
</dbReference>
<protein>
    <recommendedName>
        <fullName evidence="6">RNA polymerase sigma factor</fullName>
    </recommendedName>
</protein>
<keyword evidence="10" id="KW-1185">Reference proteome</keyword>
<keyword evidence="5 6" id="KW-0804">Transcription</keyword>
<feature type="domain" description="RNA polymerase sigma-70 region 2" evidence="7">
    <location>
        <begin position="23"/>
        <end position="88"/>
    </location>
</feature>
<dbReference type="PANTHER" id="PTHR43133:SF60">
    <property type="entry name" value="RNA POLYMERASE SIGMA FACTOR SIGV"/>
    <property type="match status" value="1"/>
</dbReference>
<gene>
    <name evidence="9" type="primary">sigY</name>
    <name evidence="9" type="ORF">J1899_06770</name>
</gene>
<evidence type="ECO:0000256" key="2">
    <source>
        <dbReference type="ARBA" id="ARBA00023015"/>
    </source>
</evidence>
<dbReference type="Gene3D" id="1.10.10.10">
    <property type="entry name" value="Winged helix-like DNA-binding domain superfamily/Winged helix DNA-binding domain"/>
    <property type="match status" value="1"/>
</dbReference>
<dbReference type="Pfam" id="PF04542">
    <property type="entry name" value="Sigma70_r2"/>
    <property type="match status" value="1"/>
</dbReference>
<dbReference type="SUPFAM" id="SSF88946">
    <property type="entry name" value="Sigma2 domain of RNA polymerase sigma factors"/>
    <property type="match status" value="1"/>
</dbReference>
<dbReference type="InterPro" id="IPR014284">
    <property type="entry name" value="RNA_pol_sigma-70_dom"/>
</dbReference>
<dbReference type="InterPro" id="IPR013249">
    <property type="entry name" value="RNA_pol_sigma70_r4_t2"/>
</dbReference>
<dbReference type="SUPFAM" id="SSF88659">
    <property type="entry name" value="Sigma3 and sigma4 domains of RNA polymerase sigma factors"/>
    <property type="match status" value="1"/>
</dbReference>
<evidence type="ECO:0000256" key="5">
    <source>
        <dbReference type="ARBA" id="ARBA00023163"/>
    </source>
</evidence>
<evidence type="ECO:0000259" key="7">
    <source>
        <dbReference type="Pfam" id="PF04542"/>
    </source>
</evidence>
<dbReference type="InterPro" id="IPR039425">
    <property type="entry name" value="RNA_pol_sigma-70-like"/>
</dbReference>
<dbReference type="InterPro" id="IPR000838">
    <property type="entry name" value="RNA_pol_sigma70_ECF_CS"/>
</dbReference>
<evidence type="ECO:0000313" key="9">
    <source>
        <dbReference type="EMBL" id="QVY62746.1"/>
    </source>
</evidence>
<evidence type="ECO:0000256" key="4">
    <source>
        <dbReference type="ARBA" id="ARBA00023125"/>
    </source>
</evidence>
<comment type="similarity">
    <text evidence="1 6">Belongs to the sigma-70 factor family. ECF subfamily.</text>
</comment>
<dbReference type="InterPro" id="IPR013324">
    <property type="entry name" value="RNA_pol_sigma_r3/r4-like"/>
</dbReference>
<dbReference type="InterPro" id="IPR013325">
    <property type="entry name" value="RNA_pol_sigma_r2"/>
</dbReference>
<feature type="domain" description="RNA polymerase sigma factor 70 region 4 type 2" evidence="8">
    <location>
        <begin position="117"/>
        <end position="164"/>
    </location>
</feature>
<name>A0ABX8FFG0_9BACI</name>
<dbReference type="InterPro" id="IPR036388">
    <property type="entry name" value="WH-like_DNA-bd_sf"/>
</dbReference>
<proteinExistence type="inferred from homology"/>
<dbReference type="PROSITE" id="PS01063">
    <property type="entry name" value="SIGMA70_ECF"/>
    <property type="match status" value="1"/>
</dbReference>
<dbReference type="CDD" id="cd06171">
    <property type="entry name" value="Sigma70_r4"/>
    <property type="match status" value="1"/>
</dbReference>
<dbReference type="Pfam" id="PF08281">
    <property type="entry name" value="Sigma70_r4_2"/>
    <property type="match status" value="1"/>
</dbReference>
<dbReference type="InterPro" id="IPR007627">
    <property type="entry name" value="RNA_pol_sigma70_r2"/>
</dbReference>
<dbReference type="NCBIfam" id="NF007216">
    <property type="entry name" value="PRK09638.1"/>
    <property type="match status" value="1"/>
</dbReference>